<dbReference type="InterPro" id="IPR011495">
    <property type="entry name" value="Sig_transdc_His_kin_sub2_dim/P"/>
</dbReference>
<evidence type="ECO:0000256" key="1">
    <source>
        <dbReference type="ARBA" id="ARBA00000085"/>
    </source>
</evidence>
<dbReference type="EMBL" id="QLAG01000011">
    <property type="protein sequence ID" value="TLX63471.1"/>
    <property type="molecule type" value="Genomic_DNA"/>
</dbReference>
<dbReference type="Pfam" id="PF07568">
    <property type="entry name" value="HisKA_2"/>
    <property type="match status" value="1"/>
</dbReference>
<dbReference type="InterPro" id="IPR000014">
    <property type="entry name" value="PAS"/>
</dbReference>
<evidence type="ECO:0000313" key="8">
    <source>
        <dbReference type="Proteomes" id="UP000306753"/>
    </source>
</evidence>
<dbReference type="Pfam" id="PF08447">
    <property type="entry name" value="PAS_3"/>
    <property type="match status" value="1"/>
</dbReference>
<dbReference type="SUPFAM" id="SSF55785">
    <property type="entry name" value="PYP-like sensor domain (PAS domain)"/>
    <property type="match status" value="1"/>
</dbReference>
<comment type="catalytic activity">
    <reaction evidence="1">
        <text>ATP + protein L-histidine = ADP + protein N-phospho-L-histidine.</text>
        <dbReference type="EC" id="2.7.13.3"/>
    </reaction>
</comment>
<dbReference type="EC" id="2.7.13.3" evidence="2"/>
<dbReference type="SMART" id="SM00086">
    <property type="entry name" value="PAC"/>
    <property type="match status" value="1"/>
</dbReference>
<keyword evidence="4" id="KW-0808">Transferase</keyword>
<comment type="caution">
    <text evidence="7">The sequence shown here is derived from an EMBL/GenBank/DDBJ whole genome shotgun (WGS) entry which is preliminary data.</text>
</comment>
<evidence type="ECO:0000313" key="7">
    <source>
        <dbReference type="EMBL" id="TLX63471.1"/>
    </source>
</evidence>
<feature type="domain" description="PAC" evidence="6">
    <location>
        <begin position="168"/>
        <end position="219"/>
    </location>
</feature>
<dbReference type="CDD" id="cd00130">
    <property type="entry name" value="PAS"/>
    <property type="match status" value="1"/>
</dbReference>
<dbReference type="NCBIfam" id="TIGR00229">
    <property type="entry name" value="sensory_box"/>
    <property type="match status" value="1"/>
</dbReference>
<evidence type="ECO:0000256" key="4">
    <source>
        <dbReference type="ARBA" id="ARBA00022679"/>
    </source>
</evidence>
<dbReference type="Gene3D" id="3.30.450.20">
    <property type="entry name" value="PAS domain"/>
    <property type="match status" value="1"/>
</dbReference>
<dbReference type="InterPro" id="IPR000700">
    <property type="entry name" value="PAS-assoc_C"/>
</dbReference>
<dbReference type="GO" id="GO:0004673">
    <property type="term" value="F:protein histidine kinase activity"/>
    <property type="evidence" value="ECO:0007669"/>
    <property type="project" value="UniProtKB-EC"/>
</dbReference>
<evidence type="ECO:0000259" key="6">
    <source>
        <dbReference type="PROSITE" id="PS50113"/>
    </source>
</evidence>
<proteinExistence type="predicted"/>
<dbReference type="SMART" id="SM00091">
    <property type="entry name" value="PAS"/>
    <property type="match status" value="1"/>
</dbReference>
<dbReference type="InterPro" id="IPR013655">
    <property type="entry name" value="PAS_fold_3"/>
</dbReference>
<sequence length="407" mass="44299">MRSFRSWRSDPGPALFALTVRGPEVAGLRSTGEGCADPAPVGVNRAGSNIRIGWAAAARGVPWRWNSSTRAAMRQDSEMTQIEGIPAGLNPADMGEREFRELADNAPVMIWRSRPDKLCDWFNRPWQAFAGKSQAQLFGYGWAEDVHPDDFERCVSIYQTAFDAREPFTMPYRLKRHDGVYRWLLDNGAPYYRNGAFAGYFGSCIDITEQRDLEEHQRVLLAELNHRVKNNLQLIIAFLQLSRNQASGEEAKALLQAAISRVHGIGAVQEELHRSSSGTVDLGDYLPNLVRAILNAESGGTAMLTAQTQSVPVSFQLASTLGLIVNELVISAARQGHVGEVGLRVRRVGEASAEVSLSDAGCGFGEALAEEGNPGQGLMEALAQRCGARLAREGGDGSRVALTFAIA</sequence>
<dbReference type="AlphaFoldDB" id="A0A5R9QEE5"/>
<gene>
    <name evidence="7" type="ORF">DN820_10260</name>
</gene>
<organism evidence="7 8">
    <name type="scientific">Stutzerimonas nosocomialis</name>
    <dbReference type="NCBI Taxonomy" id="1056496"/>
    <lineage>
        <taxon>Bacteria</taxon>
        <taxon>Pseudomonadati</taxon>
        <taxon>Pseudomonadota</taxon>
        <taxon>Gammaproteobacteria</taxon>
        <taxon>Pseudomonadales</taxon>
        <taxon>Pseudomonadaceae</taxon>
        <taxon>Stutzerimonas</taxon>
    </lineage>
</organism>
<dbReference type="PANTHER" id="PTHR43304:SF1">
    <property type="entry name" value="PAC DOMAIN-CONTAINING PROTEIN"/>
    <property type="match status" value="1"/>
</dbReference>
<evidence type="ECO:0000256" key="2">
    <source>
        <dbReference type="ARBA" id="ARBA00012438"/>
    </source>
</evidence>
<dbReference type="Gene3D" id="3.30.565.10">
    <property type="entry name" value="Histidine kinase-like ATPase, C-terminal domain"/>
    <property type="match status" value="1"/>
</dbReference>
<protein>
    <recommendedName>
        <fullName evidence="2">histidine kinase</fullName>
        <ecNumber evidence="2">2.7.13.3</ecNumber>
    </recommendedName>
</protein>
<dbReference type="PANTHER" id="PTHR43304">
    <property type="entry name" value="PHYTOCHROME-LIKE PROTEIN CPH1"/>
    <property type="match status" value="1"/>
</dbReference>
<keyword evidence="3" id="KW-0597">Phosphoprotein</keyword>
<reference evidence="7 8" key="1">
    <citation type="journal article" date="2017" name="Eur. J. Clin. Microbiol. Infect. Dis.">
        <title>Uncommonly isolated clinical Pseudomonas: identification and phylogenetic assignation.</title>
        <authorList>
            <person name="Mulet M."/>
            <person name="Gomila M."/>
            <person name="Ramirez A."/>
            <person name="Cardew S."/>
            <person name="Moore E.R."/>
            <person name="Lalucat J."/>
            <person name="Garcia-Valdes E."/>
        </authorList>
    </citation>
    <scope>NUCLEOTIDE SEQUENCE [LARGE SCALE GENOMIC DNA]</scope>
    <source>
        <strain evidence="7 8">SD129</strain>
    </source>
</reference>
<dbReference type="InterPro" id="IPR035965">
    <property type="entry name" value="PAS-like_dom_sf"/>
</dbReference>
<evidence type="ECO:0000256" key="5">
    <source>
        <dbReference type="ARBA" id="ARBA00022777"/>
    </source>
</evidence>
<keyword evidence="8" id="KW-1185">Reference proteome</keyword>
<dbReference type="InterPro" id="IPR052162">
    <property type="entry name" value="Sensor_kinase/Photoreceptor"/>
</dbReference>
<dbReference type="InterPro" id="IPR036890">
    <property type="entry name" value="HATPase_C_sf"/>
</dbReference>
<name>A0A5R9QEE5_9GAMM</name>
<dbReference type="InterPro" id="IPR001610">
    <property type="entry name" value="PAC"/>
</dbReference>
<dbReference type="PROSITE" id="PS50113">
    <property type="entry name" value="PAC"/>
    <property type="match status" value="1"/>
</dbReference>
<evidence type="ECO:0000256" key="3">
    <source>
        <dbReference type="ARBA" id="ARBA00022553"/>
    </source>
</evidence>
<accession>A0A5R9QEE5</accession>
<dbReference type="Proteomes" id="UP000306753">
    <property type="component" value="Unassembled WGS sequence"/>
</dbReference>
<keyword evidence="5" id="KW-0418">Kinase</keyword>
<dbReference type="FunFam" id="3.30.450.20:FF:000099">
    <property type="entry name" value="Sensory box sensor histidine kinase"/>
    <property type="match status" value="1"/>
</dbReference>